<dbReference type="PROSITE" id="PS51257">
    <property type="entry name" value="PROKAR_LIPOPROTEIN"/>
    <property type="match status" value="1"/>
</dbReference>
<dbReference type="AlphaFoldDB" id="A0A937FGN9"/>
<feature type="chain" id="PRO_5039301392" evidence="2">
    <location>
        <begin position="21"/>
        <end position="278"/>
    </location>
</feature>
<dbReference type="EMBL" id="JAESWA010000020">
    <property type="protein sequence ID" value="MBL4931612.1"/>
    <property type="molecule type" value="Genomic_DNA"/>
</dbReference>
<dbReference type="RefSeq" id="WP_202766994.1">
    <property type="nucleotide sequence ID" value="NZ_JAESWA010000020.1"/>
</dbReference>
<comment type="caution">
    <text evidence="3">The sequence shown here is derived from an EMBL/GenBank/DDBJ whole genome shotgun (WGS) entry which is preliminary data.</text>
</comment>
<keyword evidence="4" id="KW-1185">Reference proteome</keyword>
<dbReference type="Gene3D" id="3.30.565.40">
    <property type="entry name" value="Fervidobacterium nodosum Rt17-B1 like"/>
    <property type="match status" value="1"/>
</dbReference>
<evidence type="ECO:0000313" key="3">
    <source>
        <dbReference type="EMBL" id="MBL4931612.1"/>
    </source>
</evidence>
<organism evidence="3 4">
    <name type="scientific">Clostridium paridis</name>
    <dbReference type="NCBI Taxonomy" id="2803863"/>
    <lineage>
        <taxon>Bacteria</taxon>
        <taxon>Bacillati</taxon>
        <taxon>Bacillota</taxon>
        <taxon>Clostridia</taxon>
        <taxon>Eubacteriales</taxon>
        <taxon>Clostridiaceae</taxon>
        <taxon>Clostridium</taxon>
    </lineage>
</organism>
<dbReference type="Proteomes" id="UP000623681">
    <property type="component" value="Unassembled WGS sequence"/>
</dbReference>
<feature type="compositionally biased region" description="Polar residues" evidence="1">
    <location>
        <begin position="32"/>
        <end position="51"/>
    </location>
</feature>
<keyword evidence="2" id="KW-0732">Signal</keyword>
<feature type="region of interest" description="Disordered" evidence="1">
    <location>
        <begin position="27"/>
        <end position="56"/>
    </location>
</feature>
<gene>
    <name evidence="3" type="ORF">JK634_07330</name>
</gene>
<evidence type="ECO:0000313" key="4">
    <source>
        <dbReference type="Proteomes" id="UP000623681"/>
    </source>
</evidence>
<protein>
    <submittedName>
        <fullName evidence="3">DUF4163 domain-containing protein</fullName>
    </submittedName>
</protein>
<proteinExistence type="predicted"/>
<evidence type="ECO:0000256" key="1">
    <source>
        <dbReference type="SAM" id="MobiDB-lite"/>
    </source>
</evidence>
<evidence type="ECO:0000256" key="2">
    <source>
        <dbReference type="SAM" id="SignalP"/>
    </source>
</evidence>
<sequence>MLRRMIILLLCSLFVLSLSACGSKEAKDNIESKTSTTDTSVQKNVGNNSENTEQKPEVKNNVDYKVTKLSASKSDNKIKYNIKYPEISGLSDEGKQKEINAILKNEALKVLSYYMDALGSVELNVDYNITLKSPYILSVQYTGSGFASNAAHPNSLFYTTNINMNTGNRLRLKDVINIDKNFANKFLEGGFKPLHSEHSDVLKQHTVEEIQEGFMNADSLDNIGTAQQSDTFMYFTNDSLGISISTGHALGDHAEFETKYQNIKDYIKRDNEIWKYFM</sequence>
<name>A0A937FGN9_9CLOT</name>
<feature type="signal peptide" evidence="2">
    <location>
        <begin position="1"/>
        <end position="20"/>
    </location>
</feature>
<accession>A0A937FGN9</accession>
<reference evidence="3" key="1">
    <citation type="submission" date="2021-01" db="EMBL/GenBank/DDBJ databases">
        <title>Genome public.</title>
        <authorList>
            <person name="Liu C."/>
            <person name="Sun Q."/>
        </authorList>
    </citation>
    <scope>NUCLEOTIDE SEQUENCE</scope>
    <source>
        <strain evidence="3">YIM B02565</strain>
    </source>
</reference>